<proteinExistence type="predicted"/>
<evidence type="ECO:0000313" key="2">
    <source>
        <dbReference type="Proteomes" id="UP000828390"/>
    </source>
</evidence>
<comment type="caution">
    <text evidence="1">The sequence shown here is derived from an EMBL/GenBank/DDBJ whole genome shotgun (WGS) entry which is preliminary data.</text>
</comment>
<dbReference type="AlphaFoldDB" id="A0A9D4HPT1"/>
<sequence length="61" mass="6892">MPLSEIVTTEPISRDTTLQVISDYNASLGADRISLDNIISMEEIGSYVATQVRRAMWNRFD</sequence>
<reference evidence="1" key="1">
    <citation type="journal article" date="2019" name="bioRxiv">
        <title>The Genome of the Zebra Mussel, Dreissena polymorpha: A Resource for Invasive Species Research.</title>
        <authorList>
            <person name="McCartney M.A."/>
            <person name="Auch B."/>
            <person name="Kono T."/>
            <person name="Mallez S."/>
            <person name="Zhang Y."/>
            <person name="Obille A."/>
            <person name="Becker A."/>
            <person name="Abrahante J.E."/>
            <person name="Garbe J."/>
            <person name="Badalamenti J.P."/>
            <person name="Herman A."/>
            <person name="Mangelson H."/>
            <person name="Liachko I."/>
            <person name="Sullivan S."/>
            <person name="Sone E.D."/>
            <person name="Koren S."/>
            <person name="Silverstein K.A.T."/>
            <person name="Beckman K.B."/>
            <person name="Gohl D.M."/>
        </authorList>
    </citation>
    <scope>NUCLEOTIDE SEQUENCE</scope>
    <source>
        <strain evidence="1">Duluth1</strain>
        <tissue evidence="1">Whole animal</tissue>
    </source>
</reference>
<gene>
    <name evidence="1" type="ORF">DPMN_050959</name>
</gene>
<dbReference type="Proteomes" id="UP000828390">
    <property type="component" value="Unassembled WGS sequence"/>
</dbReference>
<reference evidence="1" key="2">
    <citation type="submission" date="2020-11" db="EMBL/GenBank/DDBJ databases">
        <authorList>
            <person name="McCartney M.A."/>
            <person name="Auch B."/>
            <person name="Kono T."/>
            <person name="Mallez S."/>
            <person name="Becker A."/>
            <person name="Gohl D.M."/>
            <person name="Silverstein K.A.T."/>
            <person name="Koren S."/>
            <person name="Bechman K.B."/>
            <person name="Herman A."/>
            <person name="Abrahante J.E."/>
            <person name="Garbe J."/>
        </authorList>
    </citation>
    <scope>NUCLEOTIDE SEQUENCE</scope>
    <source>
        <strain evidence="1">Duluth1</strain>
        <tissue evidence="1">Whole animal</tissue>
    </source>
</reference>
<protein>
    <submittedName>
        <fullName evidence="1">Uncharacterized protein</fullName>
    </submittedName>
</protein>
<accession>A0A9D4HPT1</accession>
<evidence type="ECO:0000313" key="1">
    <source>
        <dbReference type="EMBL" id="KAH3725128.1"/>
    </source>
</evidence>
<organism evidence="1 2">
    <name type="scientific">Dreissena polymorpha</name>
    <name type="common">Zebra mussel</name>
    <name type="synonym">Mytilus polymorpha</name>
    <dbReference type="NCBI Taxonomy" id="45954"/>
    <lineage>
        <taxon>Eukaryota</taxon>
        <taxon>Metazoa</taxon>
        <taxon>Spiralia</taxon>
        <taxon>Lophotrochozoa</taxon>
        <taxon>Mollusca</taxon>
        <taxon>Bivalvia</taxon>
        <taxon>Autobranchia</taxon>
        <taxon>Heteroconchia</taxon>
        <taxon>Euheterodonta</taxon>
        <taxon>Imparidentia</taxon>
        <taxon>Neoheterodontei</taxon>
        <taxon>Myida</taxon>
        <taxon>Dreissenoidea</taxon>
        <taxon>Dreissenidae</taxon>
        <taxon>Dreissena</taxon>
    </lineage>
</organism>
<keyword evidence="2" id="KW-1185">Reference proteome</keyword>
<name>A0A9D4HPT1_DREPO</name>
<dbReference type="EMBL" id="JAIWYP010000012">
    <property type="protein sequence ID" value="KAH3725128.1"/>
    <property type="molecule type" value="Genomic_DNA"/>
</dbReference>